<dbReference type="Proteomes" id="UP001597221">
    <property type="component" value="Unassembled WGS sequence"/>
</dbReference>
<evidence type="ECO:0000313" key="1">
    <source>
        <dbReference type="EMBL" id="MFD1609664.1"/>
    </source>
</evidence>
<accession>A0ABW4HXV9</accession>
<proteinExistence type="predicted"/>
<keyword evidence="2" id="KW-1185">Reference proteome</keyword>
<organism evidence="1 2">
    <name type="scientific">Oceanobacillus luteolus</name>
    <dbReference type="NCBI Taxonomy" id="1274358"/>
    <lineage>
        <taxon>Bacteria</taxon>
        <taxon>Bacillati</taxon>
        <taxon>Bacillota</taxon>
        <taxon>Bacilli</taxon>
        <taxon>Bacillales</taxon>
        <taxon>Bacillaceae</taxon>
        <taxon>Oceanobacillus</taxon>
    </lineage>
</organism>
<evidence type="ECO:0000313" key="2">
    <source>
        <dbReference type="Proteomes" id="UP001597221"/>
    </source>
</evidence>
<gene>
    <name evidence="1" type="ORF">ACFSBH_18760</name>
</gene>
<dbReference type="RefSeq" id="WP_379599083.1">
    <property type="nucleotide sequence ID" value="NZ_JBHUDE010000161.1"/>
</dbReference>
<sequence length="148" mass="17400">MGRHKGQPRQYYFNLFKTPEAKTLAEQIDYYLYHQSPYKDDVEDYHERYNNGIHTDCVGYISKKGSYKFATMTSARGVCFVLHLGKKLHTETAKVMQKEIDELLGFPYKSTDRIKLTPGEVYIRLEKVSSLEQIKAYIDKAYELRLQK</sequence>
<name>A0ABW4HXV9_9BACI</name>
<reference evidence="2" key="1">
    <citation type="journal article" date="2019" name="Int. J. Syst. Evol. Microbiol.">
        <title>The Global Catalogue of Microorganisms (GCM) 10K type strain sequencing project: providing services to taxonomists for standard genome sequencing and annotation.</title>
        <authorList>
            <consortium name="The Broad Institute Genomics Platform"/>
            <consortium name="The Broad Institute Genome Sequencing Center for Infectious Disease"/>
            <person name="Wu L."/>
            <person name="Ma J."/>
        </authorList>
    </citation>
    <scope>NUCLEOTIDE SEQUENCE [LARGE SCALE GENOMIC DNA]</scope>
    <source>
        <strain evidence="2">CGMCC 1.12376</strain>
    </source>
</reference>
<comment type="caution">
    <text evidence="1">The sequence shown here is derived from an EMBL/GenBank/DDBJ whole genome shotgun (WGS) entry which is preliminary data.</text>
</comment>
<dbReference type="EMBL" id="JBHUDE010000161">
    <property type="protein sequence ID" value="MFD1609664.1"/>
    <property type="molecule type" value="Genomic_DNA"/>
</dbReference>
<protein>
    <recommendedName>
        <fullName evidence="3">YdhG-like domain-containing protein</fullName>
    </recommendedName>
</protein>
<evidence type="ECO:0008006" key="3">
    <source>
        <dbReference type="Google" id="ProtNLM"/>
    </source>
</evidence>